<dbReference type="OMA" id="QQWISGS"/>
<evidence type="ECO:0000256" key="2">
    <source>
        <dbReference type="SAM" id="MobiDB-lite"/>
    </source>
</evidence>
<reference evidence="3" key="2">
    <citation type="submission" date="2025-09" db="UniProtKB">
        <authorList>
            <consortium name="Ensembl"/>
        </authorList>
    </citation>
    <scope>IDENTIFICATION</scope>
</reference>
<accession>A0A9J7XHK7</accession>
<evidence type="ECO:0000256" key="1">
    <source>
        <dbReference type="ARBA" id="ARBA00007218"/>
    </source>
</evidence>
<organism evidence="3 4">
    <name type="scientific">Cyprinus carpio carpio</name>
    <dbReference type="NCBI Taxonomy" id="630221"/>
    <lineage>
        <taxon>Eukaryota</taxon>
        <taxon>Metazoa</taxon>
        <taxon>Chordata</taxon>
        <taxon>Craniata</taxon>
        <taxon>Vertebrata</taxon>
        <taxon>Euteleostomi</taxon>
        <taxon>Actinopterygii</taxon>
        <taxon>Neopterygii</taxon>
        <taxon>Teleostei</taxon>
        <taxon>Ostariophysi</taxon>
        <taxon>Cypriniformes</taxon>
        <taxon>Cyprinidae</taxon>
        <taxon>Cyprininae</taxon>
        <taxon>Cyprinus</taxon>
    </lineage>
</organism>
<dbReference type="Ensembl" id="ENSCCRT00000193438.1">
    <property type="protein sequence ID" value="ENSCCRP00000105425.1"/>
    <property type="gene ID" value="ENSCCRG00000008964.2"/>
</dbReference>
<dbReference type="GO" id="GO:0072669">
    <property type="term" value="C:tRNA-splicing ligase complex"/>
    <property type="evidence" value="ECO:0007669"/>
    <property type="project" value="TreeGrafter"/>
</dbReference>
<keyword evidence="4" id="KW-1185">Reference proteome</keyword>
<comment type="similarity">
    <text evidence="1">Belongs to the FAM98 family.</text>
</comment>
<dbReference type="Pfam" id="PF10239">
    <property type="entry name" value="DUF2465"/>
    <property type="match status" value="1"/>
</dbReference>
<evidence type="ECO:0000313" key="4">
    <source>
        <dbReference type="Proteomes" id="UP001108240"/>
    </source>
</evidence>
<dbReference type="PANTHER" id="PTHR31353">
    <property type="entry name" value="FAM98"/>
    <property type="match status" value="1"/>
</dbReference>
<reference evidence="3" key="1">
    <citation type="submission" date="2025-08" db="UniProtKB">
        <authorList>
            <consortium name="Ensembl"/>
        </authorList>
    </citation>
    <scope>IDENTIFICATION</scope>
</reference>
<evidence type="ECO:0000313" key="3">
    <source>
        <dbReference type="Ensembl" id="ENSCCRP00000105425.1"/>
    </source>
</evidence>
<protein>
    <submittedName>
        <fullName evidence="3">Family with sequence similarity 98 member B</fullName>
    </submittedName>
</protein>
<proteinExistence type="inferred from homology"/>
<dbReference type="InterPro" id="IPR018797">
    <property type="entry name" value="FAM98"/>
</dbReference>
<feature type="region of interest" description="Disordered" evidence="2">
    <location>
        <begin position="314"/>
        <end position="375"/>
    </location>
</feature>
<name>A0A9J7XHK7_CYPCA</name>
<dbReference type="AlphaFoldDB" id="A0A9J7XHK7"/>
<dbReference type="PANTHER" id="PTHR31353:SF11">
    <property type="entry name" value="PROTEIN FAM98B"/>
    <property type="match status" value="1"/>
</dbReference>
<dbReference type="GeneTree" id="ENSGT00440000037341"/>
<dbReference type="Proteomes" id="UP001108240">
    <property type="component" value="Unplaced"/>
</dbReference>
<feature type="compositionally biased region" description="Gly residues" evidence="2">
    <location>
        <begin position="339"/>
        <end position="375"/>
    </location>
</feature>
<sequence>VCVTSPLLRYDGPLAEEACLRAACGRGFSSSEYVSLVRWLSSRLTLITDEHTQDPLITGDTHTLTHTHTLITDEHTQEPLITEDPDRCVLDTSRLLKDLCCPYEGLASRLANGDVKDSEEHLKIVLFLASELQAAEIVASKPATEADTELDASLQDLRVICETLKLPDPAGRDARDVFTAVERQVNVLLKQLPEMHVDDPAFKSFLRPDQWSELEKINGVLSEQYECRRRMLIKRLDVTVQSFSWSDRAKVKIDSMARAYQPKRYSLCLRSSVSVAHLLAARQDVCYMVKTSSGSCREKTSCAINRILMGRVPDRGGRPSEIDAPPPEMPAWRKRADGGAAGYGGNRGAGGWRSGGDGWRAGRWSRGGRGGQYYH</sequence>